<dbReference type="EMBL" id="GIFC01000897">
    <property type="protein sequence ID" value="MXU82980.1"/>
    <property type="molecule type" value="Transcribed_RNA"/>
</dbReference>
<organism evidence="2">
    <name type="scientific">Ixodes ricinus</name>
    <name type="common">Common tick</name>
    <name type="synonym">Acarus ricinus</name>
    <dbReference type="NCBI Taxonomy" id="34613"/>
    <lineage>
        <taxon>Eukaryota</taxon>
        <taxon>Metazoa</taxon>
        <taxon>Ecdysozoa</taxon>
        <taxon>Arthropoda</taxon>
        <taxon>Chelicerata</taxon>
        <taxon>Arachnida</taxon>
        <taxon>Acari</taxon>
        <taxon>Parasitiformes</taxon>
        <taxon>Ixodida</taxon>
        <taxon>Ixodoidea</taxon>
        <taxon>Ixodidae</taxon>
        <taxon>Ixodinae</taxon>
        <taxon>Ixodes</taxon>
    </lineage>
</organism>
<evidence type="ECO:0000313" key="2">
    <source>
        <dbReference type="EMBL" id="MXU82980.1"/>
    </source>
</evidence>
<feature type="chain" id="PRO_5025447163" evidence="1">
    <location>
        <begin position="17"/>
        <end position="72"/>
    </location>
</feature>
<name>A0A6B0U2M3_IXORI</name>
<feature type="signal peptide" evidence="1">
    <location>
        <begin position="1"/>
        <end position="16"/>
    </location>
</feature>
<sequence>MVFCQLLLVLVCSVACVSLRSRALPCPTVNRDQSYELIASRSIVAHCAAPICIIMQDAGMPEQRTTQFLAGS</sequence>
<keyword evidence="1" id="KW-0732">Signal</keyword>
<dbReference type="AlphaFoldDB" id="A0A6B0U2M3"/>
<evidence type="ECO:0000256" key="1">
    <source>
        <dbReference type="SAM" id="SignalP"/>
    </source>
</evidence>
<protein>
    <submittedName>
        <fullName evidence="2">Putative secreted protein</fullName>
    </submittedName>
</protein>
<reference evidence="2" key="1">
    <citation type="submission" date="2019-12" db="EMBL/GenBank/DDBJ databases">
        <title>An insight into the sialome of adult female Ixodes ricinus ticks feeding for 6 days.</title>
        <authorList>
            <person name="Perner J."/>
            <person name="Ribeiro J.M.C."/>
        </authorList>
    </citation>
    <scope>NUCLEOTIDE SEQUENCE</scope>
    <source>
        <strain evidence="2">Semi-engorged</strain>
        <tissue evidence="2">Salivary glands</tissue>
    </source>
</reference>
<proteinExistence type="predicted"/>
<accession>A0A6B0U2M3</accession>